<dbReference type="EMBL" id="UINC01014760">
    <property type="protein sequence ID" value="SVA62720.1"/>
    <property type="molecule type" value="Genomic_DNA"/>
</dbReference>
<evidence type="ECO:0000256" key="1">
    <source>
        <dbReference type="ARBA" id="ARBA00022679"/>
    </source>
</evidence>
<dbReference type="InterPro" id="IPR003673">
    <property type="entry name" value="CoA-Trfase_fam_III"/>
</dbReference>
<dbReference type="PANTHER" id="PTHR48207">
    <property type="entry name" value="SUCCINATE--HYDROXYMETHYLGLUTARATE COA-TRANSFERASE"/>
    <property type="match status" value="1"/>
</dbReference>
<sequence>MERPLSGIRAIGLEQYIAGPYCTLLLADAGAEIIKIERPGKGDPRRSMPPFAEKEGNRKAAGFMSYNRNKKSLALNLQHLEGQKIFHELATTADVVVENLRPGAMDKIGLNYSNLSSSHTRLIWAIISGFGQLKGYRGPYSDRPAFDIVAEAMSGIMHQVGYADKPPSDTLYGMADIYTGMVTAFGIMQALFMRERTGKGQLIDSAMFDNMLSLNESMVALHSVAGQSPMRGTPKNLFPRGAFKTKDGYIALNVPDNIIWERLCKAINRIDMIEDPRCKTGVERAANAHYIQPIIEVWLEQLTRDDAVKKLNSSGVPTGPINTAEDIFSDPHVNARGLLMPITDSEVGKHLFARSPPFLSEAPTLPTESAPKLGEHTIEILTEVLGYSGKKINELSEGGVIGH</sequence>
<dbReference type="GO" id="GO:0008410">
    <property type="term" value="F:CoA-transferase activity"/>
    <property type="evidence" value="ECO:0007669"/>
    <property type="project" value="TreeGrafter"/>
</dbReference>
<organism evidence="2">
    <name type="scientific">marine metagenome</name>
    <dbReference type="NCBI Taxonomy" id="408172"/>
    <lineage>
        <taxon>unclassified sequences</taxon>
        <taxon>metagenomes</taxon>
        <taxon>ecological metagenomes</taxon>
    </lineage>
</organism>
<dbReference type="Gene3D" id="3.40.50.10540">
    <property type="entry name" value="Crotonobetainyl-coa:carnitine coa-transferase, domain 1"/>
    <property type="match status" value="1"/>
</dbReference>
<dbReference type="InterPro" id="IPR044855">
    <property type="entry name" value="CoA-Trfase_III_dom3_sf"/>
</dbReference>
<name>A0A381XDM2_9ZZZZ</name>
<proteinExistence type="predicted"/>
<protein>
    <recommendedName>
        <fullName evidence="3">CoA transferase</fullName>
    </recommendedName>
</protein>
<dbReference type="InterPro" id="IPR050483">
    <property type="entry name" value="CoA-transferase_III_domain"/>
</dbReference>
<evidence type="ECO:0000313" key="2">
    <source>
        <dbReference type="EMBL" id="SVA62720.1"/>
    </source>
</evidence>
<reference evidence="2" key="1">
    <citation type="submission" date="2018-05" db="EMBL/GenBank/DDBJ databases">
        <authorList>
            <person name="Lanie J.A."/>
            <person name="Ng W.-L."/>
            <person name="Kazmierczak K.M."/>
            <person name="Andrzejewski T.M."/>
            <person name="Davidsen T.M."/>
            <person name="Wayne K.J."/>
            <person name="Tettelin H."/>
            <person name="Glass J.I."/>
            <person name="Rusch D."/>
            <person name="Podicherti R."/>
            <person name="Tsui H.-C.T."/>
            <person name="Winkler M.E."/>
        </authorList>
    </citation>
    <scope>NUCLEOTIDE SEQUENCE</scope>
</reference>
<dbReference type="InterPro" id="IPR023606">
    <property type="entry name" value="CoA-Trfase_III_dom_1_sf"/>
</dbReference>
<dbReference type="AlphaFoldDB" id="A0A381XDM2"/>
<dbReference type="Pfam" id="PF02515">
    <property type="entry name" value="CoA_transf_3"/>
    <property type="match status" value="1"/>
</dbReference>
<evidence type="ECO:0008006" key="3">
    <source>
        <dbReference type="Google" id="ProtNLM"/>
    </source>
</evidence>
<dbReference type="SUPFAM" id="SSF89796">
    <property type="entry name" value="CoA-transferase family III (CaiB/BaiF)"/>
    <property type="match status" value="1"/>
</dbReference>
<dbReference type="Gene3D" id="3.30.1540.10">
    <property type="entry name" value="formyl-coa transferase, domain 3"/>
    <property type="match status" value="1"/>
</dbReference>
<dbReference type="PANTHER" id="PTHR48207:SF3">
    <property type="entry name" value="SUCCINATE--HYDROXYMETHYLGLUTARATE COA-TRANSFERASE"/>
    <property type="match status" value="1"/>
</dbReference>
<accession>A0A381XDM2</accession>
<gene>
    <name evidence="2" type="ORF">METZ01_LOCUS115574</name>
</gene>
<keyword evidence="1" id="KW-0808">Transferase</keyword>